<feature type="transmembrane region" description="Helical" evidence="10">
    <location>
        <begin position="188"/>
        <end position="212"/>
    </location>
</feature>
<keyword evidence="14" id="KW-1185">Reference proteome</keyword>
<dbReference type="STRING" id="158441.A0A226F3M2"/>
<evidence type="ECO:0000313" key="13">
    <source>
        <dbReference type="EMBL" id="OXA64392.1"/>
    </source>
</evidence>
<dbReference type="Pfam" id="PF02019">
    <property type="entry name" value="WIF"/>
    <property type="match status" value="1"/>
</dbReference>
<accession>A0A226F3M2</accession>
<keyword evidence="7 10" id="KW-0472">Membrane</keyword>
<evidence type="ECO:0000256" key="5">
    <source>
        <dbReference type="ARBA" id="ARBA00022840"/>
    </source>
</evidence>
<evidence type="ECO:0000256" key="10">
    <source>
        <dbReference type="SAM" id="Phobius"/>
    </source>
</evidence>
<dbReference type="PROSITE" id="PS50011">
    <property type="entry name" value="PROTEIN_KINASE_DOM"/>
    <property type="match status" value="1"/>
</dbReference>
<dbReference type="OrthoDB" id="535945at2759"/>
<keyword evidence="13" id="KW-0418">Kinase</keyword>
<dbReference type="InterPro" id="IPR050122">
    <property type="entry name" value="RTK"/>
</dbReference>
<keyword evidence="13" id="KW-0808">Transferase</keyword>
<evidence type="ECO:0000256" key="4">
    <source>
        <dbReference type="ARBA" id="ARBA00022741"/>
    </source>
</evidence>
<dbReference type="Gene3D" id="3.30.200.20">
    <property type="entry name" value="Phosphorylase Kinase, domain 1"/>
    <property type="match status" value="1"/>
</dbReference>
<dbReference type="PROSITE" id="PS50814">
    <property type="entry name" value="WIF"/>
    <property type="match status" value="1"/>
</dbReference>
<dbReference type="InterPro" id="IPR011009">
    <property type="entry name" value="Kinase-like_dom_sf"/>
</dbReference>
<dbReference type="Gene3D" id="2.60.40.2170">
    <property type="entry name" value="Wnt, WIF domain"/>
    <property type="match status" value="1"/>
</dbReference>
<keyword evidence="6 10" id="KW-1133">Transmembrane helix</keyword>
<keyword evidence="2 10" id="KW-0812">Transmembrane</keyword>
<dbReference type="OMA" id="LYEATHP"/>
<dbReference type="GO" id="GO:0005886">
    <property type="term" value="C:plasma membrane"/>
    <property type="evidence" value="ECO:0007669"/>
    <property type="project" value="UniProtKB-SubCell"/>
</dbReference>
<keyword evidence="9" id="KW-0325">Glycoprotein</keyword>
<evidence type="ECO:0000256" key="6">
    <source>
        <dbReference type="ARBA" id="ARBA00022989"/>
    </source>
</evidence>
<organism evidence="13 14">
    <name type="scientific">Folsomia candida</name>
    <name type="common">Springtail</name>
    <dbReference type="NCBI Taxonomy" id="158441"/>
    <lineage>
        <taxon>Eukaryota</taxon>
        <taxon>Metazoa</taxon>
        <taxon>Ecdysozoa</taxon>
        <taxon>Arthropoda</taxon>
        <taxon>Hexapoda</taxon>
        <taxon>Collembola</taxon>
        <taxon>Entomobryomorpha</taxon>
        <taxon>Isotomoidea</taxon>
        <taxon>Isotomidae</taxon>
        <taxon>Proisotominae</taxon>
        <taxon>Folsomia</taxon>
    </lineage>
</organism>
<dbReference type="InterPro" id="IPR038677">
    <property type="entry name" value="WIF_sf"/>
</dbReference>
<keyword evidence="4" id="KW-0547">Nucleotide-binding</keyword>
<dbReference type="InterPro" id="IPR003306">
    <property type="entry name" value="WIF"/>
</dbReference>
<dbReference type="Pfam" id="PF07714">
    <property type="entry name" value="PK_Tyr_Ser-Thr"/>
    <property type="match status" value="1"/>
</dbReference>
<feature type="domain" description="WIF" evidence="12">
    <location>
        <begin position="8"/>
        <end position="144"/>
    </location>
</feature>
<evidence type="ECO:0000256" key="1">
    <source>
        <dbReference type="ARBA" id="ARBA00004162"/>
    </source>
</evidence>
<dbReference type="GO" id="GO:0007169">
    <property type="term" value="P:cell surface receptor protein tyrosine kinase signaling pathway"/>
    <property type="evidence" value="ECO:0007669"/>
    <property type="project" value="TreeGrafter"/>
</dbReference>
<dbReference type="GO" id="GO:0043235">
    <property type="term" value="C:receptor complex"/>
    <property type="evidence" value="ECO:0007669"/>
    <property type="project" value="TreeGrafter"/>
</dbReference>
<evidence type="ECO:0000313" key="14">
    <source>
        <dbReference type="Proteomes" id="UP000198287"/>
    </source>
</evidence>
<dbReference type="GO" id="GO:0007409">
    <property type="term" value="P:axonogenesis"/>
    <property type="evidence" value="ECO:0007669"/>
    <property type="project" value="TreeGrafter"/>
</dbReference>
<dbReference type="PANTHER" id="PTHR24416:SF349">
    <property type="entry name" value="TYROSINE-PROTEIN KINASE RYK"/>
    <property type="match status" value="1"/>
</dbReference>
<keyword evidence="8" id="KW-0675">Receptor</keyword>
<protein>
    <submittedName>
        <fullName evidence="13">Tyrosine-protein kinase Dnt</fullName>
    </submittedName>
</protein>
<dbReference type="GO" id="GO:0010976">
    <property type="term" value="P:positive regulation of neuron projection development"/>
    <property type="evidence" value="ECO:0007669"/>
    <property type="project" value="TreeGrafter"/>
</dbReference>
<reference evidence="13 14" key="1">
    <citation type="submission" date="2015-12" db="EMBL/GenBank/DDBJ databases">
        <title>The genome of Folsomia candida.</title>
        <authorList>
            <person name="Faddeeva A."/>
            <person name="Derks M.F."/>
            <person name="Anvar Y."/>
            <person name="Smit S."/>
            <person name="Van Straalen N."/>
            <person name="Roelofs D."/>
        </authorList>
    </citation>
    <scope>NUCLEOTIDE SEQUENCE [LARGE SCALE GENOMIC DNA]</scope>
    <source>
        <strain evidence="13 14">VU population</strain>
        <tissue evidence="13">Whole body</tissue>
    </source>
</reference>
<evidence type="ECO:0000256" key="9">
    <source>
        <dbReference type="ARBA" id="ARBA00023180"/>
    </source>
</evidence>
<dbReference type="EMBL" id="LNIX01000001">
    <property type="protein sequence ID" value="OXA64392.1"/>
    <property type="molecule type" value="Genomic_DNA"/>
</dbReference>
<feature type="domain" description="Protein kinase" evidence="11">
    <location>
        <begin position="286"/>
        <end position="556"/>
    </location>
</feature>
<dbReference type="Gene3D" id="1.10.510.10">
    <property type="entry name" value="Transferase(Phosphotransferase) domain 1"/>
    <property type="match status" value="1"/>
</dbReference>
<proteinExistence type="predicted"/>
<sequence length="556" mass="61186">MSSTAFEKFLKISQNFLPASLTKELYYVREGVPNTYALNFVVPLKVNVTELKFSWDGVPSPVGGKRGPAYTLSTTTSSSTILPIPTPSIPLTGFIPTTPTTFSIYIPCSGLKTAEVILELAINVTTATDPSQITSILLKRKKICLEGVKETAPKVPTSTKRQKKPHPQKTSISMVDEHKMENFTEPGLIYLIVGCVIGVGVVFVVVLGMAWIRKCGTNQKNHIIVGTSTTTTTTKSSNTSTSSLYKEDHVYSSVGMATVIPDYVNCLDYYRTDNYGNSKIVPRHKIRLQTLIQEGTYGLVYKATIQGNNSEKPILVKTVMEATPSHLQKSLLLAGFSTQKQHPNILHLIATTPPVEMGTEFVIYDLPEFNWWNLKSFLWNLDNLEGLDFLGLGLGVVDGLTFLHGEGVVHGDLGARCVGVVNCGGVLVAKLSDGSLAKDLFPEDYCHDNCGDLRALRWVGPEGILQERNSISGDVWSLGILFWEMYTSSKIQPYSEVSITELFSYLQAGFRLPQPENCEDGVWGAVIDNCWGWACDGRNLSGLRDGLVKILMRRIV</sequence>
<evidence type="ECO:0000256" key="8">
    <source>
        <dbReference type="ARBA" id="ARBA00023170"/>
    </source>
</evidence>
<evidence type="ECO:0000256" key="3">
    <source>
        <dbReference type="ARBA" id="ARBA00022729"/>
    </source>
</evidence>
<dbReference type="Proteomes" id="UP000198287">
    <property type="component" value="Unassembled WGS sequence"/>
</dbReference>
<dbReference type="GO" id="GO:0005524">
    <property type="term" value="F:ATP binding"/>
    <property type="evidence" value="ECO:0007669"/>
    <property type="project" value="UniProtKB-KW"/>
</dbReference>
<evidence type="ECO:0000256" key="2">
    <source>
        <dbReference type="ARBA" id="ARBA00022692"/>
    </source>
</evidence>
<dbReference type="SMART" id="SM00469">
    <property type="entry name" value="WIF"/>
    <property type="match status" value="1"/>
</dbReference>
<comment type="subcellular location">
    <subcellularLocation>
        <location evidence="1">Cell membrane</location>
        <topology evidence="1">Single-pass membrane protein</topology>
    </subcellularLocation>
</comment>
<dbReference type="InterPro" id="IPR000719">
    <property type="entry name" value="Prot_kinase_dom"/>
</dbReference>
<keyword evidence="5" id="KW-0067">ATP-binding</keyword>
<evidence type="ECO:0000259" key="11">
    <source>
        <dbReference type="PROSITE" id="PS50011"/>
    </source>
</evidence>
<dbReference type="AlphaFoldDB" id="A0A226F3M2"/>
<dbReference type="PANTHER" id="PTHR24416">
    <property type="entry name" value="TYROSINE-PROTEIN KINASE RECEPTOR"/>
    <property type="match status" value="1"/>
</dbReference>
<dbReference type="GO" id="GO:0051897">
    <property type="term" value="P:positive regulation of phosphatidylinositol 3-kinase/protein kinase B signal transduction"/>
    <property type="evidence" value="ECO:0007669"/>
    <property type="project" value="TreeGrafter"/>
</dbReference>
<evidence type="ECO:0000259" key="12">
    <source>
        <dbReference type="PROSITE" id="PS50814"/>
    </source>
</evidence>
<keyword evidence="3" id="KW-0732">Signal</keyword>
<gene>
    <name evidence="13" type="ORF">Fcan01_01241</name>
</gene>
<name>A0A226F3M2_FOLCA</name>
<dbReference type="InterPro" id="IPR001245">
    <property type="entry name" value="Ser-Thr/Tyr_kinase_cat_dom"/>
</dbReference>
<dbReference type="SUPFAM" id="SSF56112">
    <property type="entry name" value="Protein kinase-like (PK-like)"/>
    <property type="match status" value="1"/>
</dbReference>
<evidence type="ECO:0000256" key="7">
    <source>
        <dbReference type="ARBA" id="ARBA00023136"/>
    </source>
</evidence>
<comment type="caution">
    <text evidence="13">The sequence shown here is derived from an EMBL/GenBank/DDBJ whole genome shotgun (WGS) entry which is preliminary data.</text>
</comment>
<dbReference type="GO" id="GO:0004672">
    <property type="term" value="F:protein kinase activity"/>
    <property type="evidence" value="ECO:0007669"/>
    <property type="project" value="InterPro"/>
</dbReference>